<evidence type="ECO:0000313" key="7">
    <source>
        <dbReference type="Proteomes" id="UP000638732"/>
    </source>
</evidence>
<dbReference type="GO" id="GO:0030272">
    <property type="term" value="F:5-formyltetrahydrofolate cyclo-ligase activity"/>
    <property type="evidence" value="ECO:0007669"/>
    <property type="project" value="UniProtKB-EC"/>
</dbReference>
<dbReference type="InterPro" id="IPR037171">
    <property type="entry name" value="NagB/RpiA_transferase-like"/>
</dbReference>
<feature type="binding site" evidence="4">
    <location>
        <position position="55"/>
    </location>
    <ligand>
        <name>substrate</name>
    </ligand>
</feature>
<keyword evidence="3 4" id="KW-0067">ATP-binding</keyword>
<keyword evidence="6" id="KW-0436">Ligase</keyword>
<organism evidence="6 7">
    <name type="scientific">Mucilaginibacter agri</name>
    <dbReference type="NCBI Taxonomy" id="2695265"/>
    <lineage>
        <taxon>Bacteria</taxon>
        <taxon>Pseudomonadati</taxon>
        <taxon>Bacteroidota</taxon>
        <taxon>Sphingobacteriia</taxon>
        <taxon>Sphingobacteriales</taxon>
        <taxon>Sphingobacteriaceae</taxon>
        <taxon>Mucilaginibacter</taxon>
    </lineage>
</organism>
<reference evidence="6" key="1">
    <citation type="submission" date="2020-01" db="EMBL/GenBank/DDBJ databases">
        <authorList>
            <person name="Seo Y.L."/>
        </authorList>
    </citation>
    <scope>NUCLEOTIDE SEQUENCE</scope>
    <source>
        <strain evidence="6">R11</strain>
    </source>
</reference>
<dbReference type="GO" id="GO:0035999">
    <property type="term" value="P:tetrahydrofolate interconversion"/>
    <property type="evidence" value="ECO:0007669"/>
    <property type="project" value="TreeGrafter"/>
</dbReference>
<dbReference type="PIRSF" id="PIRSF006806">
    <property type="entry name" value="FTHF_cligase"/>
    <property type="match status" value="1"/>
</dbReference>
<evidence type="ECO:0000256" key="1">
    <source>
        <dbReference type="ARBA" id="ARBA00010638"/>
    </source>
</evidence>
<keyword evidence="5" id="KW-0460">Magnesium</keyword>
<evidence type="ECO:0000313" key="6">
    <source>
        <dbReference type="EMBL" id="NCD69454.1"/>
    </source>
</evidence>
<comment type="similarity">
    <text evidence="1 5">Belongs to the 5-formyltetrahydrofolate cyclo-ligase family.</text>
</comment>
<dbReference type="Pfam" id="PF01812">
    <property type="entry name" value="5-FTHF_cyc-lig"/>
    <property type="match status" value="1"/>
</dbReference>
<reference evidence="6" key="2">
    <citation type="submission" date="2020-10" db="EMBL/GenBank/DDBJ databases">
        <title>Mucilaginibacter sp. nov., isolated from soil.</title>
        <authorList>
            <person name="Jeon C.O."/>
        </authorList>
    </citation>
    <scope>NUCLEOTIDE SEQUENCE</scope>
    <source>
        <strain evidence="6">R11</strain>
    </source>
</reference>
<dbReference type="PANTHER" id="PTHR23407:SF1">
    <property type="entry name" value="5-FORMYLTETRAHYDROFOLATE CYCLO-LIGASE"/>
    <property type="match status" value="1"/>
</dbReference>
<dbReference type="SUPFAM" id="SSF100950">
    <property type="entry name" value="NagB/RpiA/CoA transferase-like"/>
    <property type="match status" value="1"/>
</dbReference>
<name>A0A965ZE94_9SPHI</name>
<comment type="caution">
    <text evidence="6">The sequence shown here is derived from an EMBL/GenBank/DDBJ whole genome shotgun (WGS) entry which is preliminary data.</text>
</comment>
<dbReference type="Gene3D" id="3.40.50.10420">
    <property type="entry name" value="NagB/RpiA/CoA transferase-like"/>
    <property type="match status" value="1"/>
</dbReference>
<dbReference type="EMBL" id="WWEO01000041">
    <property type="protein sequence ID" value="NCD69454.1"/>
    <property type="molecule type" value="Genomic_DNA"/>
</dbReference>
<dbReference type="Proteomes" id="UP000638732">
    <property type="component" value="Unassembled WGS sequence"/>
</dbReference>
<proteinExistence type="inferred from homology"/>
<dbReference type="InterPro" id="IPR024185">
    <property type="entry name" value="FTHF_cligase-like_sf"/>
</dbReference>
<dbReference type="InterPro" id="IPR002698">
    <property type="entry name" value="FTHF_cligase"/>
</dbReference>
<comment type="cofactor">
    <cofactor evidence="5">
        <name>Mg(2+)</name>
        <dbReference type="ChEBI" id="CHEBI:18420"/>
    </cofactor>
</comment>
<keyword evidence="2 4" id="KW-0547">Nucleotide-binding</keyword>
<keyword evidence="5" id="KW-0479">Metal-binding</keyword>
<evidence type="ECO:0000256" key="5">
    <source>
        <dbReference type="RuleBase" id="RU361279"/>
    </source>
</evidence>
<dbReference type="PANTHER" id="PTHR23407">
    <property type="entry name" value="ATPASE INHIBITOR/5-FORMYLTETRAHYDROFOLATE CYCLO-LIGASE"/>
    <property type="match status" value="1"/>
</dbReference>
<feature type="binding site" evidence="4">
    <location>
        <begin position="3"/>
        <end position="7"/>
    </location>
    <ligand>
        <name>ATP</name>
        <dbReference type="ChEBI" id="CHEBI:30616"/>
    </ligand>
</feature>
<dbReference type="GO" id="GO:0009396">
    <property type="term" value="P:folic acid-containing compound biosynthetic process"/>
    <property type="evidence" value="ECO:0007669"/>
    <property type="project" value="TreeGrafter"/>
</dbReference>
<accession>A0A965ZE94</accession>
<comment type="catalytic activity">
    <reaction evidence="5">
        <text>(6S)-5-formyl-5,6,7,8-tetrahydrofolate + ATP = (6R)-5,10-methenyltetrahydrofolate + ADP + phosphate</text>
        <dbReference type="Rhea" id="RHEA:10488"/>
        <dbReference type="ChEBI" id="CHEBI:30616"/>
        <dbReference type="ChEBI" id="CHEBI:43474"/>
        <dbReference type="ChEBI" id="CHEBI:57455"/>
        <dbReference type="ChEBI" id="CHEBI:57457"/>
        <dbReference type="ChEBI" id="CHEBI:456216"/>
        <dbReference type="EC" id="6.3.3.2"/>
    </reaction>
</comment>
<dbReference type="GO" id="GO:0005524">
    <property type="term" value="F:ATP binding"/>
    <property type="evidence" value="ECO:0007669"/>
    <property type="project" value="UniProtKB-KW"/>
</dbReference>
<evidence type="ECO:0000256" key="2">
    <source>
        <dbReference type="ARBA" id="ARBA00022741"/>
    </source>
</evidence>
<protein>
    <recommendedName>
        <fullName evidence="5">5-formyltetrahydrofolate cyclo-ligase</fullName>
        <ecNumber evidence="5">6.3.3.2</ecNumber>
    </recommendedName>
</protein>
<dbReference type="RefSeq" id="WP_166585423.1">
    <property type="nucleotide sequence ID" value="NZ_WWEO01000041.1"/>
</dbReference>
<feature type="binding site" evidence="4">
    <location>
        <position position="48"/>
    </location>
    <ligand>
        <name>substrate</name>
    </ligand>
</feature>
<dbReference type="AlphaFoldDB" id="A0A965ZE94"/>
<dbReference type="GO" id="GO:0046872">
    <property type="term" value="F:metal ion binding"/>
    <property type="evidence" value="ECO:0007669"/>
    <property type="project" value="UniProtKB-KW"/>
</dbReference>
<evidence type="ECO:0000256" key="4">
    <source>
        <dbReference type="PIRSR" id="PIRSR006806-1"/>
    </source>
</evidence>
<dbReference type="EC" id="6.3.3.2" evidence="5"/>
<sequence length="189" mass="22008">MTKQELRKQFIEKRTQLSQVEYVGMSQKLLQQFQQLDLTAIKCIHAFLPIHKRREPDTTLIINWLKNNHPEIKIVYPKTNFAHCTMQSFIDDADLVLENSGFNIPEPVSGNQVESEEIDMILVPLLAFDKQGYRVGYGKGFYDRFITLCRQDVKLIGLSFFEPVDTIDDIDKYDKALQVCITPNKVYKF</sequence>
<feature type="binding site" evidence="4">
    <location>
        <begin position="134"/>
        <end position="142"/>
    </location>
    <ligand>
        <name>ATP</name>
        <dbReference type="ChEBI" id="CHEBI:30616"/>
    </ligand>
</feature>
<gene>
    <name evidence="6" type="ORF">GSY63_08815</name>
</gene>
<dbReference type="NCBIfam" id="TIGR02727">
    <property type="entry name" value="MTHFS_bact"/>
    <property type="match status" value="1"/>
</dbReference>
<evidence type="ECO:0000256" key="3">
    <source>
        <dbReference type="ARBA" id="ARBA00022840"/>
    </source>
</evidence>
<keyword evidence="7" id="KW-1185">Reference proteome</keyword>